<organism evidence="9 10">
    <name type="scientific">Nonomuraea ferruginea</name>
    <dbReference type="NCBI Taxonomy" id="46174"/>
    <lineage>
        <taxon>Bacteria</taxon>
        <taxon>Bacillati</taxon>
        <taxon>Actinomycetota</taxon>
        <taxon>Actinomycetes</taxon>
        <taxon>Streptosporangiales</taxon>
        <taxon>Streptosporangiaceae</taxon>
        <taxon>Nonomuraea</taxon>
    </lineage>
</organism>
<feature type="DNA-binding region" description="OmpR/PhoB-type" evidence="6">
    <location>
        <begin position="1"/>
        <end position="101"/>
    </location>
</feature>
<comment type="caution">
    <text evidence="9">The sequence shown here is derived from an EMBL/GenBank/DDBJ whole genome shotgun (WGS) entry which is preliminary data.</text>
</comment>
<dbReference type="InterPro" id="IPR001867">
    <property type="entry name" value="OmpR/PhoB-type_DNA-bd"/>
</dbReference>
<dbReference type="SUPFAM" id="SSF46894">
    <property type="entry name" value="C-terminal effector domain of the bipartite response regulators"/>
    <property type="match status" value="1"/>
</dbReference>
<protein>
    <submittedName>
        <fullName evidence="9">BTAD domain-containing putative transcriptional regulator</fullName>
    </submittedName>
</protein>
<evidence type="ECO:0000259" key="8">
    <source>
        <dbReference type="PROSITE" id="PS51755"/>
    </source>
</evidence>
<accession>A0ABT4SZ01</accession>
<evidence type="ECO:0000256" key="7">
    <source>
        <dbReference type="SAM" id="MobiDB-lite"/>
    </source>
</evidence>
<dbReference type="InterPro" id="IPR005471">
    <property type="entry name" value="Tscrpt_reg_IclR_N"/>
</dbReference>
<dbReference type="RefSeq" id="WP_271277024.1">
    <property type="nucleotide sequence ID" value="NZ_BAABFD010000012.1"/>
</dbReference>
<dbReference type="Gene3D" id="1.25.40.10">
    <property type="entry name" value="Tetratricopeptide repeat domain"/>
    <property type="match status" value="2"/>
</dbReference>
<dbReference type="Pfam" id="PF09339">
    <property type="entry name" value="HTH_IclR"/>
    <property type="match status" value="1"/>
</dbReference>
<feature type="region of interest" description="Disordered" evidence="7">
    <location>
        <begin position="251"/>
        <end position="284"/>
    </location>
</feature>
<keyword evidence="2" id="KW-0805">Transcription regulation</keyword>
<feature type="compositionally biased region" description="Basic and acidic residues" evidence="7">
    <location>
        <begin position="254"/>
        <end position="271"/>
    </location>
</feature>
<evidence type="ECO:0000256" key="4">
    <source>
        <dbReference type="ARBA" id="ARBA00023163"/>
    </source>
</evidence>
<dbReference type="InterPro" id="IPR016032">
    <property type="entry name" value="Sig_transdc_resp-reg_C-effctor"/>
</dbReference>
<dbReference type="Proteomes" id="UP001212498">
    <property type="component" value="Unassembled WGS sequence"/>
</dbReference>
<dbReference type="Pfam" id="PF03704">
    <property type="entry name" value="BTAD"/>
    <property type="match status" value="1"/>
</dbReference>
<dbReference type="PROSITE" id="PS51755">
    <property type="entry name" value="OMPR_PHOB"/>
    <property type="match status" value="1"/>
</dbReference>
<evidence type="ECO:0000256" key="6">
    <source>
        <dbReference type="PROSITE-ProRule" id="PRU01091"/>
    </source>
</evidence>
<dbReference type="EMBL" id="JAPNUD010000043">
    <property type="protein sequence ID" value="MDA0642501.1"/>
    <property type="molecule type" value="Genomic_DNA"/>
</dbReference>
<dbReference type="SMART" id="SM01043">
    <property type="entry name" value="BTAD"/>
    <property type="match status" value="1"/>
</dbReference>
<dbReference type="InterPro" id="IPR051677">
    <property type="entry name" value="AfsR-DnrI-RedD_regulator"/>
</dbReference>
<name>A0ABT4SZ01_9ACTN</name>
<dbReference type="SUPFAM" id="SSF48452">
    <property type="entry name" value="TPR-like"/>
    <property type="match status" value="2"/>
</dbReference>
<sequence>MAGGDASAPATLFRLLGPVQLEAGAERVTFSGKQGALLTALLLHADRVVSTQRLAEAVWGEPLPSGSASRVRMLVSEVRRACAALGADVIATQRPGYVLRPSPGGLDLACFNSRVALAREAVAEGRSEEALGHFDRALGWWRGAPLAGVTGSFAEAQAEWLDGLRLDALEERQSVLLALGRNTDVVTEVRALAAEAPLRERLHGQLMRALYESGRRGEALEVYRQFRDRLVGELGLEPTNELQRLQRLILRSDAGPRERPGTDRAPRRDELPVLPVPSQLPAAPASFTNRSRELRELDRQPAFGADSVGVAVISGPGGIGKTWLALHWAHTHRDRYPDGQLYANLRGFDDAEEPVPPGTVLRHFLGALGVPPTVIPVEQEAQAALYRSVLAERRLLVVLDNARDSAQVTPLIPGRPGCTVLVTSRNRLVSLHATHSARLLEVGAFSDEEAHHMLSHHLGPETMAADPASVGVLLEHSGGLPLALGVLAARVSAHPGFPLAVLARELRDPATRLDALQTGDLGAGLRAVFASSYAALDARAARLFLLLGTAPGPEIGLPATAALAGLPPAETRALISTLETANLVRQVSPGRYWMHDLVRLYAAEQAEADLPAGTRRQALVRLIEAYMAMACAADRVLYPHRPAIAAPPWQGDDPAFEDATAALAWFETELPCLLVAHHLTPGLGMDAAGWQLAWGMNTFLLRRSFNRERLASWEIALAAADRLDDPHTTAVVHWHTGYAHAAADRIDEAIDHLDRALELFERARDWSRLAQVHHTVGWMWSVRGQPRRGLRHARAALRLQREAGDPIWEANALSAVGWIRLQLGEHEAARDACERALTLFRRHHDRGGEAATLDSLGMLAFRQGEYERALEYYGQCLDLRKITGNAFQSADTLVGLGDAHHALGDDTAARDAWRDALALYESQHRRAEAERVREKVSATRD</sequence>
<dbReference type="Pfam" id="PF00486">
    <property type="entry name" value="Trans_reg_C"/>
    <property type="match status" value="1"/>
</dbReference>
<dbReference type="SMART" id="SM00862">
    <property type="entry name" value="Trans_reg_C"/>
    <property type="match status" value="1"/>
</dbReference>
<evidence type="ECO:0000256" key="1">
    <source>
        <dbReference type="ARBA" id="ARBA00005820"/>
    </source>
</evidence>
<dbReference type="SUPFAM" id="SSF52540">
    <property type="entry name" value="P-loop containing nucleoside triphosphate hydrolases"/>
    <property type="match status" value="1"/>
</dbReference>
<reference evidence="9 10" key="1">
    <citation type="submission" date="2022-11" db="EMBL/GenBank/DDBJ databases">
        <title>Nonomuraea corallina sp. nov., a new species of the genus Nonomuraea isolated from sea side sediment in Thai sea.</title>
        <authorList>
            <person name="Ngamcharungchit C."/>
            <person name="Matsumoto A."/>
            <person name="Suriyachadkun C."/>
            <person name="Panbangred W."/>
            <person name="Inahashi Y."/>
            <person name="Intra B."/>
        </authorList>
    </citation>
    <scope>NUCLEOTIDE SEQUENCE [LARGE SCALE GENOMIC DNA]</scope>
    <source>
        <strain evidence="9 10">DSM 43553</strain>
    </source>
</reference>
<dbReference type="PROSITE" id="PS50005">
    <property type="entry name" value="TPR"/>
    <property type="match status" value="2"/>
</dbReference>
<dbReference type="InterPro" id="IPR005158">
    <property type="entry name" value="BTAD"/>
</dbReference>
<dbReference type="Pfam" id="PF13181">
    <property type="entry name" value="TPR_8"/>
    <property type="match status" value="1"/>
</dbReference>
<dbReference type="SMART" id="SM00028">
    <property type="entry name" value="TPR"/>
    <property type="match status" value="5"/>
</dbReference>
<dbReference type="Gene3D" id="3.40.50.300">
    <property type="entry name" value="P-loop containing nucleotide triphosphate hydrolases"/>
    <property type="match status" value="1"/>
</dbReference>
<keyword evidence="4" id="KW-0804">Transcription</keyword>
<dbReference type="Pfam" id="PF13424">
    <property type="entry name" value="TPR_12"/>
    <property type="match status" value="1"/>
</dbReference>
<keyword evidence="3 6" id="KW-0238">DNA-binding</keyword>
<dbReference type="Gene3D" id="1.10.10.10">
    <property type="entry name" value="Winged helix-like DNA-binding domain superfamily/Winged helix DNA-binding domain"/>
    <property type="match status" value="1"/>
</dbReference>
<evidence type="ECO:0000256" key="5">
    <source>
        <dbReference type="PROSITE-ProRule" id="PRU00339"/>
    </source>
</evidence>
<proteinExistence type="inferred from homology"/>
<evidence type="ECO:0000256" key="2">
    <source>
        <dbReference type="ARBA" id="ARBA00023015"/>
    </source>
</evidence>
<evidence type="ECO:0000313" key="9">
    <source>
        <dbReference type="EMBL" id="MDA0642501.1"/>
    </source>
</evidence>
<dbReference type="PANTHER" id="PTHR35807:SF1">
    <property type="entry name" value="TRANSCRIPTIONAL REGULATOR REDD"/>
    <property type="match status" value="1"/>
</dbReference>
<evidence type="ECO:0000256" key="3">
    <source>
        <dbReference type="ARBA" id="ARBA00023125"/>
    </source>
</evidence>
<dbReference type="InterPro" id="IPR027417">
    <property type="entry name" value="P-loop_NTPase"/>
</dbReference>
<dbReference type="PRINTS" id="PR00364">
    <property type="entry name" value="DISEASERSIST"/>
</dbReference>
<dbReference type="CDD" id="cd15831">
    <property type="entry name" value="BTAD"/>
    <property type="match status" value="1"/>
</dbReference>
<dbReference type="PANTHER" id="PTHR35807">
    <property type="entry name" value="TRANSCRIPTIONAL REGULATOR REDD-RELATED"/>
    <property type="match status" value="1"/>
</dbReference>
<dbReference type="InterPro" id="IPR019734">
    <property type="entry name" value="TPR_rpt"/>
</dbReference>
<feature type="repeat" description="TPR" evidence="5">
    <location>
        <begin position="850"/>
        <end position="883"/>
    </location>
</feature>
<comment type="similarity">
    <text evidence="1">Belongs to the AfsR/DnrI/RedD regulatory family.</text>
</comment>
<keyword evidence="10" id="KW-1185">Reference proteome</keyword>
<keyword evidence="5" id="KW-0802">TPR repeat</keyword>
<gene>
    <name evidence="9" type="ORF">OUY24_17850</name>
</gene>
<dbReference type="InterPro" id="IPR036388">
    <property type="entry name" value="WH-like_DNA-bd_sf"/>
</dbReference>
<feature type="domain" description="OmpR/PhoB-type" evidence="8">
    <location>
        <begin position="1"/>
        <end position="101"/>
    </location>
</feature>
<evidence type="ECO:0000313" key="10">
    <source>
        <dbReference type="Proteomes" id="UP001212498"/>
    </source>
</evidence>
<dbReference type="InterPro" id="IPR011990">
    <property type="entry name" value="TPR-like_helical_dom_sf"/>
</dbReference>
<feature type="repeat" description="TPR" evidence="5">
    <location>
        <begin position="730"/>
        <end position="763"/>
    </location>
</feature>